<comment type="caution">
    <text evidence="1">The sequence shown here is derived from an EMBL/GenBank/DDBJ whole genome shotgun (WGS) entry which is preliminary data.</text>
</comment>
<dbReference type="EMBL" id="JAOCZP010000001">
    <property type="protein sequence ID" value="MCT7374086.1"/>
    <property type="molecule type" value="Genomic_DNA"/>
</dbReference>
<name>A0ABT2LIN0_9HYPH</name>
<keyword evidence="2" id="KW-1185">Reference proteome</keyword>
<proteinExistence type="predicted"/>
<accession>A0ABT2LIN0</accession>
<evidence type="ECO:0000313" key="2">
    <source>
        <dbReference type="Proteomes" id="UP001320831"/>
    </source>
</evidence>
<dbReference type="InterPro" id="IPR036249">
    <property type="entry name" value="Thioredoxin-like_sf"/>
</dbReference>
<evidence type="ECO:0000313" key="1">
    <source>
        <dbReference type="EMBL" id="MCT7374086.1"/>
    </source>
</evidence>
<sequence length="210" mass="22294">MHLSYLFDPLCGWCYGAAPVIGGLMQRSGFAVELIPTGLFAGEGAFPISDGFAAHAWDADQRIARLSGQPFSEAYRRNVLGNRRSRVNSGPATLALTAVRLTAPEREFDTLHAIQRARYEGGRDNGDAAVVADVLDAFALGDAARRFSSPDDELLSANRARIAEGRAAMQRFGARGVPALVAAEQDDPRLVDSSLLYSGVDALAGALNGS</sequence>
<dbReference type="Proteomes" id="UP001320831">
    <property type="component" value="Unassembled WGS sequence"/>
</dbReference>
<dbReference type="Gene3D" id="3.40.30.10">
    <property type="entry name" value="Glutaredoxin"/>
    <property type="match status" value="1"/>
</dbReference>
<protein>
    <submittedName>
        <fullName evidence="1">DsbA family protein</fullName>
    </submittedName>
</protein>
<dbReference type="SUPFAM" id="SSF52833">
    <property type="entry name" value="Thioredoxin-like"/>
    <property type="match status" value="1"/>
</dbReference>
<gene>
    <name evidence="1" type="ORF">N5A92_03445</name>
</gene>
<organism evidence="1 2">
    <name type="scientific">Chelativorans salis</name>
    <dbReference type="NCBI Taxonomy" id="2978478"/>
    <lineage>
        <taxon>Bacteria</taxon>
        <taxon>Pseudomonadati</taxon>
        <taxon>Pseudomonadota</taxon>
        <taxon>Alphaproteobacteria</taxon>
        <taxon>Hyphomicrobiales</taxon>
        <taxon>Phyllobacteriaceae</taxon>
        <taxon>Chelativorans</taxon>
    </lineage>
</organism>
<reference evidence="1 2" key="1">
    <citation type="submission" date="2022-09" db="EMBL/GenBank/DDBJ databases">
        <title>Chelativorans salina sp. nov., a novel slightly halophilic bacterium isolated from a saline lake sediment enrichment.</title>
        <authorList>
            <person name="Gao L."/>
            <person name="Fang B.-Z."/>
            <person name="Li W.-J."/>
        </authorList>
    </citation>
    <scope>NUCLEOTIDE SEQUENCE [LARGE SCALE GENOMIC DNA]</scope>
    <source>
        <strain evidence="1 2">EGI FJ00035</strain>
    </source>
</reference>
<dbReference type="CDD" id="cd03025">
    <property type="entry name" value="DsbA_FrnE_like"/>
    <property type="match status" value="1"/>
</dbReference>